<organism evidence="1 2">
    <name type="scientific">Claviceps humidiphila</name>
    <dbReference type="NCBI Taxonomy" id="1294629"/>
    <lineage>
        <taxon>Eukaryota</taxon>
        <taxon>Fungi</taxon>
        <taxon>Dikarya</taxon>
        <taxon>Ascomycota</taxon>
        <taxon>Pezizomycotina</taxon>
        <taxon>Sordariomycetes</taxon>
        <taxon>Hypocreomycetidae</taxon>
        <taxon>Hypocreales</taxon>
        <taxon>Clavicipitaceae</taxon>
        <taxon>Claviceps</taxon>
    </lineage>
</organism>
<comment type="caution">
    <text evidence="1">The sequence shown here is derived from an EMBL/GenBank/DDBJ whole genome shotgun (WGS) entry which is preliminary data.</text>
</comment>
<accession>A0A9P7TUF8</accession>
<dbReference type="AlphaFoldDB" id="A0A9P7TUF8"/>
<reference evidence="1 2" key="1">
    <citation type="journal article" date="2020" name="bioRxiv">
        <title>Whole genome comparisons of ergot fungi reveals the divergence and evolution of species within the genus Claviceps are the result of varying mechanisms driving genome evolution and host range expansion.</title>
        <authorList>
            <person name="Wyka S.A."/>
            <person name="Mondo S.J."/>
            <person name="Liu M."/>
            <person name="Dettman J."/>
            <person name="Nalam V."/>
            <person name="Broders K.D."/>
        </authorList>
    </citation>
    <scope>NUCLEOTIDE SEQUENCE [LARGE SCALE GENOMIC DNA]</scope>
    <source>
        <strain evidence="1 2">LM576</strain>
    </source>
</reference>
<name>A0A9P7TUF8_9HYPO</name>
<protein>
    <submittedName>
        <fullName evidence="1">Uncharacterized protein</fullName>
    </submittedName>
</protein>
<sequence>MFACPTGTVGIYHLINQVERVVFGHRMLLGIGVNVAFATTITTESVASGSSGSRRCSGMRTALFLANFAWSLVATPPAPGDLESPGHEEALALVLRDSHSQVDAESPRPAFPWDIDSIFEDARP</sequence>
<proteinExistence type="predicted"/>
<evidence type="ECO:0000313" key="2">
    <source>
        <dbReference type="Proteomes" id="UP000732380"/>
    </source>
</evidence>
<evidence type="ECO:0000313" key="1">
    <source>
        <dbReference type="EMBL" id="KAG6115662.1"/>
    </source>
</evidence>
<keyword evidence="2" id="KW-1185">Reference proteome</keyword>
<dbReference type="Proteomes" id="UP000732380">
    <property type="component" value="Unassembled WGS sequence"/>
</dbReference>
<gene>
    <name evidence="1" type="ORF">E4U13_002593</name>
</gene>
<dbReference type="EMBL" id="SRQM01000213">
    <property type="protein sequence ID" value="KAG6115662.1"/>
    <property type="molecule type" value="Genomic_DNA"/>
</dbReference>